<evidence type="ECO:0000313" key="5">
    <source>
        <dbReference type="Proteomes" id="UP000006286"/>
    </source>
</evidence>
<evidence type="ECO:0000256" key="2">
    <source>
        <dbReference type="ARBA" id="ARBA00022729"/>
    </source>
</evidence>
<dbReference type="Proteomes" id="UP000006286">
    <property type="component" value="Chromosome"/>
</dbReference>
<protein>
    <submittedName>
        <fullName evidence="4">VacJ lipoprotein, putative</fullName>
    </submittedName>
</protein>
<proteinExistence type="inferred from homology"/>
<dbReference type="HOGENOM" id="CLU_817936_0_0_6"/>
<dbReference type="eggNOG" id="COG2853">
    <property type="taxonomic scope" value="Bacteria"/>
</dbReference>
<name>K0CGK2_ALCDB</name>
<feature type="region of interest" description="Disordered" evidence="3">
    <location>
        <begin position="20"/>
        <end position="111"/>
    </location>
</feature>
<dbReference type="PRINTS" id="PR01805">
    <property type="entry name" value="VACJLIPOPROT"/>
</dbReference>
<dbReference type="EMBL" id="CP003466">
    <property type="protein sequence ID" value="AFT70736.1"/>
    <property type="molecule type" value="Genomic_DNA"/>
</dbReference>
<dbReference type="InterPro" id="IPR007428">
    <property type="entry name" value="MlaA"/>
</dbReference>
<evidence type="ECO:0000256" key="1">
    <source>
        <dbReference type="ARBA" id="ARBA00010634"/>
    </source>
</evidence>
<keyword evidence="5" id="KW-1185">Reference proteome</keyword>
<dbReference type="PANTHER" id="PTHR30035">
    <property type="entry name" value="LIPOPROTEIN VACJ-RELATED"/>
    <property type="match status" value="1"/>
</dbReference>
<dbReference type="KEGG" id="adi:B5T_02463"/>
<keyword evidence="4" id="KW-0449">Lipoprotein</keyword>
<evidence type="ECO:0000256" key="3">
    <source>
        <dbReference type="SAM" id="MobiDB-lite"/>
    </source>
</evidence>
<organism evidence="4 5">
    <name type="scientific">Alcanivorax dieselolei (strain DSM 16502 / CGMCC 1.3690 / MCCC 1A00001 / B-5)</name>
    <name type="common">Alloalcanivorax dieselolei</name>
    <dbReference type="NCBI Taxonomy" id="930169"/>
    <lineage>
        <taxon>Bacteria</taxon>
        <taxon>Pseudomonadati</taxon>
        <taxon>Pseudomonadota</taxon>
        <taxon>Gammaproteobacteria</taxon>
        <taxon>Oceanospirillales</taxon>
        <taxon>Alcanivoracaceae</taxon>
        <taxon>Alloalcanivorax</taxon>
    </lineage>
</organism>
<keyword evidence="2" id="KW-0732">Signal</keyword>
<gene>
    <name evidence="4" type="ordered locus">B5T_02463</name>
</gene>
<dbReference type="PANTHER" id="PTHR30035:SF3">
    <property type="entry name" value="INTERMEMBRANE PHOSPHOLIPID TRANSPORT SYSTEM LIPOPROTEIN MLAA"/>
    <property type="match status" value="1"/>
</dbReference>
<dbReference type="Pfam" id="PF04333">
    <property type="entry name" value="MlaA"/>
    <property type="match status" value="1"/>
</dbReference>
<dbReference type="GO" id="GO:0016020">
    <property type="term" value="C:membrane"/>
    <property type="evidence" value="ECO:0007669"/>
    <property type="project" value="InterPro"/>
</dbReference>
<feature type="region of interest" description="Disordered" evidence="3">
    <location>
        <begin position="309"/>
        <end position="339"/>
    </location>
</feature>
<dbReference type="PATRIC" id="fig|930169.3.peg.2431"/>
<dbReference type="PROSITE" id="PS51257">
    <property type="entry name" value="PROKAR_LIPOPROTEIN"/>
    <property type="match status" value="1"/>
</dbReference>
<accession>K0CGK2</accession>
<reference evidence="4 5" key="1">
    <citation type="journal article" date="2012" name="J. Bacteriol.">
        <title>Complete genome sequence of Alcanivorax dieselolei type strain B5.</title>
        <authorList>
            <person name="Lai Q."/>
            <person name="Li W."/>
            <person name="Shao Z."/>
        </authorList>
    </citation>
    <scope>NUCLEOTIDE SEQUENCE [LARGE SCALE GENOMIC DNA]</scope>
    <source>
        <strain evidence="5">DSM 16502 / CGMCC 1.3690 / B-5</strain>
    </source>
</reference>
<feature type="compositionally biased region" description="Basic and acidic residues" evidence="3">
    <location>
        <begin position="37"/>
        <end position="48"/>
    </location>
</feature>
<sequence>MRKWILLAFAGLVVGCAQTPRDNSEARAPLAPPEAVRAADAERGKVESTVESTVDDAPDALPTGSAADGGDDWGESAPAADDGWGEGGDDWAGSGSGSGSGDLDDPFAGPAMDWEEIDPWEGFNRKMFGFNEFVDRYALKPAAKGYRFVTPQWLDDTFTRFFANLQDFRSGLNNVLQWRWGQARDNFGRFSVNTTLGLAGLFDVASELDIPKHKTDLGLTLGRWGVDSGPYLVLPLFGPSTVRDAATIWPEDYMRLSHYLLEDTTDRLIFSAVYAVDLRADLLDLERNIIGDRYTFIRNFYINQRMKGEGLSRVPGPAPKAEGQAAPSEEQGAESEPQW</sequence>
<dbReference type="AlphaFoldDB" id="K0CGK2"/>
<evidence type="ECO:0000313" key="4">
    <source>
        <dbReference type="EMBL" id="AFT70736.1"/>
    </source>
</evidence>
<dbReference type="RefSeq" id="WP_014994807.1">
    <property type="nucleotide sequence ID" value="NC_018691.1"/>
</dbReference>
<comment type="similarity">
    <text evidence="1">Belongs to the MlaA family.</text>
</comment>
<dbReference type="GO" id="GO:0120010">
    <property type="term" value="P:intermembrane phospholipid transfer"/>
    <property type="evidence" value="ECO:0007669"/>
    <property type="project" value="TreeGrafter"/>
</dbReference>
<dbReference type="STRING" id="930169.B5T_02463"/>